<dbReference type="Proteomes" id="UP000297527">
    <property type="component" value="Unassembled WGS sequence"/>
</dbReference>
<gene>
    <name evidence="1" type="ORF">BCON_0210g00090</name>
</gene>
<comment type="caution">
    <text evidence="1">The sequence shown here is derived from an EMBL/GenBank/DDBJ whole genome shotgun (WGS) entry which is preliminary data.</text>
</comment>
<accession>A0A4Z1HJZ2</accession>
<proteinExistence type="predicted"/>
<organism evidence="1 2">
    <name type="scientific">Botryotinia convoluta</name>
    <dbReference type="NCBI Taxonomy" id="54673"/>
    <lineage>
        <taxon>Eukaryota</taxon>
        <taxon>Fungi</taxon>
        <taxon>Dikarya</taxon>
        <taxon>Ascomycota</taxon>
        <taxon>Pezizomycotina</taxon>
        <taxon>Leotiomycetes</taxon>
        <taxon>Helotiales</taxon>
        <taxon>Sclerotiniaceae</taxon>
        <taxon>Botryotinia</taxon>
    </lineage>
</organism>
<evidence type="ECO:0000313" key="1">
    <source>
        <dbReference type="EMBL" id="TGO49429.1"/>
    </source>
</evidence>
<dbReference type="EMBL" id="PQXN01000209">
    <property type="protein sequence ID" value="TGO49429.1"/>
    <property type="molecule type" value="Genomic_DNA"/>
</dbReference>
<sequence length="145" mass="16379">MTKHIIVVATETARMYNTHQLELSMILTWAITISRIVATNIKNQNTGTISHSVDATNIPHSIDPITISLQNPNTLKNRIEEWLPENECKGGDNQVDSHNVGSNEEMDWQLERELVIEGYEWSSEALSLSRNAEELKDVTPDDGHE</sequence>
<evidence type="ECO:0000313" key="2">
    <source>
        <dbReference type="Proteomes" id="UP000297527"/>
    </source>
</evidence>
<protein>
    <submittedName>
        <fullName evidence="1">Uncharacterized protein</fullName>
    </submittedName>
</protein>
<name>A0A4Z1HJZ2_9HELO</name>
<dbReference type="OrthoDB" id="3479229at2759"/>
<reference evidence="1 2" key="1">
    <citation type="submission" date="2017-12" db="EMBL/GenBank/DDBJ databases">
        <title>Comparative genomics of Botrytis spp.</title>
        <authorList>
            <person name="Valero-Jimenez C.A."/>
            <person name="Tapia P."/>
            <person name="Veloso J."/>
            <person name="Silva-Moreno E."/>
            <person name="Staats M."/>
            <person name="Valdes J.H."/>
            <person name="Van Kan J.A.L."/>
        </authorList>
    </citation>
    <scope>NUCLEOTIDE SEQUENCE [LARGE SCALE GENOMIC DNA]</scope>
    <source>
        <strain evidence="1 2">MUCL11595</strain>
    </source>
</reference>
<dbReference type="AlphaFoldDB" id="A0A4Z1HJZ2"/>
<keyword evidence="2" id="KW-1185">Reference proteome</keyword>